<evidence type="ECO:0000256" key="6">
    <source>
        <dbReference type="ARBA" id="ARBA00022692"/>
    </source>
</evidence>
<evidence type="ECO:0000256" key="4">
    <source>
        <dbReference type="ARBA" id="ARBA00022448"/>
    </source>
</evidence>
<dbReference type="GO" id="GO:0005778">
    <property type="term" value="C:peroxisomal membrane"/>
    <property type="evidence" value="ECO:0007669"/>
    <property type="project" value="UniProtKB-SubCell"/>
</dbReference>
<dbReference type="PANTHER" id="PTHR48178:SF1">
    <property type="entry name" value="PEROXISOME BIOGENESIS FACTOR 2"/>
    <property type="match status" value="1"/>
</dbReference>
<evidence type="ECO:0000256" key="11">
    <source>
        <dbReference type="ARBA" id="ARBA00022927"/>
    </source>
</evidence>
<evidence type="ECO:0000256" key="13">
    <source>
        <dbReference type="ARBA" id="ARBA00023136"/>
    </source>
</evidence>
<evidence type="ECO:0000256" key="5">
    <source>
        <dbReference type="ARBA" id="ARBA00022679"/>
    </source>
</evidence>
<dbReference type="Proteomes" id="UP000823749">
    <property type="component" value="Chromosome 4"/>
</dbReference>
<evidence type="ECO:0000256" key="15">
    <source>
        <dbReference type="ARBA" id="ARBA00032511"/>
    </source>
</evidence>
<dbReference type="EMBL" id="JACTNZ010000004">
    <property type="protein sequence ID" value="KAG5552730.1"/>
    <property type="molecule type" value="Genomic_DNA"/>
</dbReference>
<comment type="caution">
    <text evidence="20">The sequence shown here is derived from an EMBL/GenBank/DDBJ whole genome shotgun (WGS) entry which is preliminary data.</text>
</comment>
<keyword evidence="10" id="KW-0862">Zinc</keyword>
<evidence type="ECO:0000259" key="19">
    <source>
        <dbReference type="Pfam" id="PF04757"/>
    </source>
</evidence>
<keyword evidence="13" id="KW-0472">Membrane</keyword>
<feature type="coiled-coil region" evidence="18">
    <location>
        <begin position="75"/>
        <end position="112"/>
    </location>
</feature>
<evidence type="ECO:0000256" key="9">
    <source>
        <dbReference type="ARBA" id="ARBA00022786"/>
    </source>
</evidence>
<name>A0AAV6KJG4_9ERIC</name>
<keyword evidence="8" id="KW-0863">Zinc-finger</keyword>
<keyword evidence="7" id="KW-0479">Metal-binding</keyword>
<dbReference type="EC" id="2.3.2.36" evidence="17"/>
<evidence type="ECO:0000256" key="17">
    <source>
        <dbReference type="ARBA" id="ARBA00034523"/>
    </source>
</evidence>
<evidence type="ECO:0000256" key="1">
    <source>
        <dbReference type="ARBA" id="ARBA00004585"/>
    </source>
</evidence>
<dbReference type="GO" id="GO:0016558">
    <property type="term" value="P:protein import into peroxisome matrix"/>
    <property type="evidence" value="ECO:0007669"/>
    <property type="project" value="InterPro"/>
</dbReference>
<comment type="catalytic activity">
    <reaction evidence="16">
        <text>[E2 ubiquitin-conjugating enzyme]-S-ubiquitinyl-L-cysteine + [acceptor protein]-L-cysteine = [E2 ubiquitin-conjugating enzyme]-L-cysteine + [acceptor protein]-S-ubiquitinyl-L-cysteine.</text>
        <dbReference type="EC" id="2.3.2.36"/>
    </reaction>
</comment>
<keyword evidence="4" id="KW-0813">Transport</keyword>
<evidence type="ECO:0000256" key="12">
    <source>
        <dbReference type="ARBA" id="ARBA00022989"/>
    </source>
</evidence>
<keyword evidence="11" id="KW-0653">Protein transport</keyword>
<evidence type="ECO:0000313" key="20">
    <source>
        <dbReference type="EMBL" id="KAG5552730.1"/>
    </source>
</evidence>
<comment type="similarity">
    <text evidence="3">Belongs to the pex2/pex10/pex12 family.</text>
</comment>
<comment type="pathway">
    <text evidence="2">Protein modification; protein ubiquitination.</text>
</comment>
<evidence type="ECO:0000256" key="7">
    <source>
        <dbReference type="ARBA" id="ARBA00022723"/>
    </source>
</evidence>
<keyword evidence="6" id="KW-0812">Transmembrane</keyword>
<evidence type="ECO:0000256" key="2">
    <source>
        <dbReference type="ARBA" id="ARBA00004906"/>
    </source>
</evidence>
<reference evidence="20" key="1">
    <citation type="submission" date="2020-08" db="EMBL/GenBank/DDBJ databases">
        <title>Plant Genome Project.</title>
        <authorList>
            <person name="Zhang R.-G."/>
        </authorList>
    </citation>
    <scope>NUCLEOTIDE SEQUENCE</scope>
    <source>
        <strain evidence="20">WSP0</strain>
        <tissue evidence="20">Leaf</tissue>
    </source>
</reference>
<keyword evidence="18" id="KW-0175">Coiled coil</keyword>
<dbReference type="InterPro" id="IPR025654">
    <property type="entry name" value="PEX2/10"/>
</dbReference>
<feature type="domain" description="Pex N-terminal" evidence="19">
    <location>
        <begin position="192"/>
        <end position="278"/>
    </location>
</feature>
<accession>A0AAV6KJG4</accession>
<evidence type="ECO:0000256" key="14">
    <source>
        <dbReference type="ARBA" id="ARBA00023140"/>
    </source>
</evidence>
<dbReference type="Pfam" id="PF04757">
    <property type="entry name" value="Pex2_Pex12"/>
    <property type="match status" value="1"/>
</dbReference>
<evidence type="ECO:0000256" key="10">
    <source>
        <dbReference type="ARBA" id="ARBA00022833"/>
    </source>
</evidence>
<evidence type="ECO:0000256" key="8">
    <source>
        <dbReference type="ARBA" id="ARBA00022771"/>
    </source>
</evidence>
<protein>
    <recommendedName>
        <fullName evidence="17">RING-type E3 ubiquitin transferase (cysteine targeting)</fullName>
        <ecNumber evidence="17">2.3.2.36</ecNumber>
    </recommendedName>
    <alternativeName>
        <fullName evidence="15">Peroxin-2</fullName>
    </alternativeName>
</protein>
<dbReference type="InterPro" id="IPR006845">
    <property type="entry name" value="Pex_N"/>
</dbReference>
<keyword evidence="12" id="KW-1133">Transmembrane helix</keyword>
<evidence type="ECO:0000313" key="21">
    <source>
        <dbReference type="Proteomes" id="UP000823749"/>
    </source>
</evidence>
<evidence type="ECO:0000256" key="18">
    <source>
        <dbReference type="SAM" id="Coils"/>
    </source>
</evidence>
<gene>
    <name evidence="20" type="ORF">RHGRI_010735</name>
</gene>
<keyword evidence="5" id="KW-0808">Transferase</keyword>
<organism evidence="20 21">
    <name type="scientific">Rhododendron griersonianum</name>
    <dbReference type="NCBI Taxonomy" id="479676"/>
    <lineage>
        <taxon>Eukaryota</taxon>
        <taxon>Viridiplantae</taxon>
        <taxon>Streptophyta</taxon>
        <taxon>Embryophyta</taxon>
        <taxon>Tracheophyta</taxon>
        <taxon>Spermatophyta</taxon>
        <taxon>Magnoliopsida</taxon>
        <taxon>eudicotyledons</taxon>
        <taxon>Gunneridae</taxon>
        <taxon>Pentapetalae</taxon>
        <taxon>asterids</taxon>
        <taxon>Ericales</taxon>
        <taxon>Ericaceae</taxon>
        <taxon>Ericoideae</taxon>
        <taxon>Rhodoreae</taxon>
        <taxon>Rhododendron</taxon>
    </lineage>
</organism>
<evidence type="ECO:0000256" key="16">
    <source>
        <dbReference type="ARBA" id="ARBA00034438"/>
    </source>
</evidence>
<evidence type="ECO:0000256" key="3">
    <source>
        <dbReference type="ARBA" id="ARBA00008704"/>
    </source>
</evidence>
<dbReference type="GO" id="GO:0008270">
    <property type="term" value="F:zinc ion binding"/>
    <property type="evidence" value="ECO:0007669"/>
    <property type="project" value="UniProtKB-KW"/>
</dbReference>
<dbReference type="GO" id="GO:0061630">
    <property type="term" value="F:ubiquitin protein ligase activity"/>
    <property type="evidence" value="ECO:0007669"/>
    <property type="project" value="UniProtKB-EC"/>
</dbReference>
<keyword evidence="21" id="KW-1185">Reference proteome</keyword>
<sequence>MPRFEGAGGRQRRLTKIQEDLQENEMLVEVIHARMKEADAKASDLKASFENLCGMVISFLAYMMSVSTLDVTNASLSLLKNVESAKREIDAFEEEERELILIEEDLHSKEAEKIHYEKVMNNKVLPEIKAAEAQYEELKNLHTFLPLSYFKKNLMYNSHGHSARPMIDTKLDEQIHKTIMLMCLLLEIMVVTGLEGPGLTVGQKLWYCVATVGGQYIWARLQSFSAFHRWGDSEQRSVACRAWTLIQRIEGIYKAASFGNLLIFLYTGRYVVVLSHSLGFCEYVVTGKDAGTGSLLAVLAEAGFLIGLERNRSIKLFQDSVLFTIY</sequence>
<keyword evidence="14" id="KW-0576">Peroxisome</keyword>
<comment type="subcellular location">
    <subcellularLocation>
        <location evidence="1">Peroxisome membrane</location>
        <topology evidence="1">Multi-pass membrane protein</topology>
    </subcellularLocation>
</comment>
<proteinExistence type="inferred from homology"/>
<keyword evidence="9" id="KW-0833">Ubl conjugation pathway</keyword>
<dbReference type="PANTHER" id="PTHR48178">
    <property type="entry name" value="PEROXISOME BIOGENESIS FACTOR 2"/>
    <property type="match status" value="1"/>
</dbReference>
<dbReference type="AlphaFoldDB" id="A0AAV6KJG4"/>